<protein>
    <recommendedName>
        <fullName evidence="3">CCHC-type domain-containing protein</fullName>
    </recommendedName>
</protein>
<feature type="region of interest" description="Disordered" evidence="2">
    <location>
        <begin position="1"/>
        <end position="66"/>
    </location>
</feature>
<keyword evidence="1" id="KW-0862">Zinc</keyword>
<keyword evidence="1" id="KW-0479">Metal-binding</keyword>
<dbReference type="AlphaFoldDB" id="A0ABD2W2L4"/>
<name>A0ABD2W2L4_9HYME</name>
<keyword evidence="1" id="KW-0863">Zinc-finger</keyword>
<feature type="domain" description="CCHC-type" evidence="3">
    <location>
        <begin position="410"/>
        <end position="425"/>
    </location>
</feature>
<feature type="compositionally biased region" description="Polar residues" evidence="2">
    <location>
        <begin position="8"/>
        <end position="18"/>
    </location>
</feature>
<feature type="compositionally biased region" description="Gly residues" evidence="2">
    <location>
        <begin position="49"/>
        <end position="66"/>
    </location>
</feature>
<dbReference type="SUPFAM" id="SSF57756">
    <property type="entry name" value="Retrovirus zinc finger-like domains"/>
    <property type="match status" value="1"/>
</dbReference>
<dbReference type="SMART" id="SM00343">
    <property type="entry name" value="ZnF_C2HC"/>
    <property type="match status" value="2"/>
</dbReference>
<sequence>MNEEHTKTTSGGIQSTPDSYRVQAPVVSGSPMDSEGGTSHYAVQDGKGGDGGGGAGGKGESQIRGGLGVLGTFFRSVTKDSVKEIDVDETKEEEQDGDTGDKGKGGDGDQPNWGGGAIVYSLDPKGGFKGFKNGGGPGPEEDARRAGVVRGYDGGDRFVSARLEERERIEERVFEEIEKERGCSVSKTREVIAAHSTPKTQQGAQRGVRMAGGGKKEDVAAVPSSPTYALVVKGGEVKEGSKVKEKLMEMGKGMNVKVKAIRQTKEGVIMELASEEKRKKVLTEEGWKDKGLHFEQPKVFPPLVSIVGVPKDMDNQELVEEVWLKNLSTRMKQDDDFGMKVKRRNSGRGTGQFDTVILEVTPNVRDVLLDLGRVYVGFGSCRVYLYERVLRCLGCYGYAHIKRDCRRAERCIRCGKEGHKGKDCKGKVECGNCRDKGMNCQHSALSEACPEHKWRLQKWRERVMV</sequence>
<gene>
    <name evidence="4" type="ORF">TKK_017543</name>
</gene>
<comment type="caution">
    <text evidence="4">The sequence shown here is derived from an EMBL/GenBank/DDBJ whole genome shotgun (WGS) entry which is preliminary data.</text>
</comment>
<evidence type="ECO:0000313" key="5">
    <source>
        <dbReference type="Proteomes" id="UP001627154"/>
    </source>
</evidence>
<organism evidence="4 5">
    <name type="scientific">Trichogramma kaykai</name>
    <dbReference type="NCBI Taxonomy" id="54128"/>
    <lineage>
        <taxon>Eukaryota</taxon>
        <taxon>Metazoa</taxon>
        <taxon>Ecdysozoa</taxon>
        <taxon>Arthropoda</taxon>
        <taxon>Hexapoda</taxon>
        <taxon>Insecta</taxon>
        <taxon>Pterygota</taxon>
        <taxon>Neoptera</taxon>
        <taxon>Endopterygota</taxon>
        <taxon>Hymenoptera</taxon>
        <taxon>Apocrita</taxon>
        <taxon>Proctotrupomorpha</taxon>
        <taxon>Chalcidoidea</taxon>
        <taxon>Trichogrammatidae</taxon>
        <taxon>Trichogramma</taxon>
    </lineage>
</organism>
<feature type="compositionally biased region" description="Acidic residues" evidence="2">
    <location>
        <begin position="86"/>
        <end position="98"/>
    </location>
</feature>
<feature type="region of interest" description="Disordered" evidence="2">
    <location>
        <begin position="80"/>
        <end position="120"/>
    </location>
</feature>
<dbReference type="InterPro" id="IPR036875">
    <property type="entry name" value="Znf_CCHC_sf"/>
</dbReference>
<evidence type="ECO:0000256" key="2">
    <source>
        <dbReference type="SAM" id="MobiDB-lite"/>
    </source>
</evidence>
<dbReference type="InterPro" id="IPR001878">
    <property type="entry name" value="Znf_CCHC"/>
</dbReference>
<dbReference type="Proteomes" id="UP001627154">
    <property type="component" value="Unassembled WGS sequence"/>
</dbReference>
<dbReference type="EMBL" id="JBJJXI010000140">
    <property type="protein sequence ID" value="KAL3387094.1"/>
    <property type="molecule type" value="Genomic_DNA"/>
</dbReference>
<keyword evidence="5" id="KW-1185">Reference proteome</keyword>
<dbReference type="PROSITE" id="PS50158">
    <property type="entry name" value="ZF_CCHC"/>
    <property type="match status" value="1"/>
</dbReference>
<accession>A0ABD2W2L4</accession>
<proteinExistence type="predicted"/>
<dbReference type="GO" id="GO:0008270">
    <property type="term" value="F:zinc ion binding"/>
    <property type="evidence" value="ECO:0007669"/>
    <property type="project" value="UniProtKB-KW"/>
</dbReference>
<evidence type="ECO:0000313" key="4">
    <source>
        <dbReference type="EMBL" id="KAL3387094.1"/>
    </source>
</evidence>
<evidence type="ECO:0000259" key="3">
    <source>
        <dbReference type="PROSITE" id="PS50158"/>
    </source>
</evidence>
<evidence type="ECO:0000256" key="1">
    <source>
        <dbReference type="PROSITE-ProRule" id="PRU00047"/>
    </source>
</evidence>
<reference evidence="4 5" key="1">
    <citation type="journal article" date="2024" name="bioRxiv">
        <title>A reference genome for Trichogramma kaykai: A tiny desert-dwelling parasitoid wasp with competing sex-ratio distorters.</title>
        <authorList>
            <person name="Culotta J."/>
            <person name="Lindsey A.R."/>
        </authorList>
    </citation>
    <scope>NUCLEOTIDE SEQUENCE [LARGE SCALE GENOMIC DNA]</scope>
    <source>
        <strain evidence="4 5">KSX58</strain>
    </source>
</reference>